<accession>A0A9N9DHA5</accession>
<name>A0A9N9DHA5_9GLOM</name>
<feature type="chain" id="PRO_5040275418" evidence="1">
    <location>
        <begin position="24"/>
        <end position="62"/>
    </location>
</feature>
<keyword evidence="3" id="KW-1185">Reference proteome</keyword>
<proteinExistence type="predicted"/>
<gene>
    <name evidence="2" type="ORF">AGERDE_LOCUS10859</name>
</gene>
<reference evidence="2" key="1">
    <citation type="submission" date="2021-06" db="EMBL/GenBank/DDBJ databases">
        <authorList>
            <person name="Kallberg Y."/>
            <person name="Tangrot J."/>
            <person name="Rosling A."/>
        </authorList>
    </citation>
    <scope>NUCLEOTIDE SEQUENCE</scope>
    <source>
        <strain evidence="2">MT106</strain>
    </source>
</reference>
<dbReference type="AlphaFoldDB" id="A0A9N9DHA5"/>
<evidence type="ECO:0000313" key="2">
    <source>
        <dbReference type="EMBL" id="CAG8638337.1"/>
    </source>
</evidence>
<dbReference type="Proteomes" id="UP000789831">
    <property type="component" value="Unassembled WGS sequence"/>
</dbReference>
<protein>
    <submittedName>
        <fullName evidence="2">4330_t:CDS:1</fullName>
    </submittedName>
</protein>
<sequence length="62" mass="7055">MLFKLHFFVIFSITLVLSSITYSHPTPEILDKRQRAPQPFNGDQVAQYSLPSEVNTSEAKSE</sequence>
<feature type="signal peptide" evidence="1">
    <location>
        <begin position="1"/>
        <end position="23"/>
    </location>
</feature>
<dbReference type="EMBL" id="CAJVPL010003778">
    <property type="protein sequence ID" value="CAG8638337.1"/>
    <property type="molecule type" value="Genomic_DNA"/>
</dbReference>
<evidence type="ECO:0000256" key="1">
    <source>
        <dbReference type="SAM" id="SignalP"/>
    </source>
</evidence>
<organism evidence="2 3">
    <name type="scientific">Ambispora gerdemannii</name>
    <dbReference type="NCBI Taxonomy" id="144530"/>
    <lineage>
        <taxon>Eukaryota</taxon>
        <taxon>Fungi</taxon>
        <taxon>Fungi incertae sedis</taxon>
        <taxon>Mucoromycota</taxon>
        <taxon>Glomeromycotina</taxon>
        <taxon>Glomeromycetes</taxon>
        <taxon>Archaeosporales</taxon>
        <taxon>Ambisporaceae</taxon>
        <taxon>Ambispora</taxon>
    </lineage>
</organism>
<comment type="caution">
    <text evidence="2">The sequence shown here is derived from an EMBL/GenBank/DDBJ whole genome shotgun (WGS) entry which is preliminary data.</text>
</comment>
<evidence type="ECO:0000313" key="3">
    <source>
        <dbReference type="Proteomes" id="UP000789831"/>
    </source>
</evidence>
<keyword evidence="1" id="KW-0732">Signal</keyword>